<dbReference type="EMBL" id="JBHSQO010000006">
    <property type="protein sequence ID" value="MFC6089449.1"/>
    <property type="molecule type" value="Genomic_DNA"/>
</dbReference>
<dbReference type="RefSeq" id="WP_380634631.1">
    <property type="nucleotide sequence ID" value="NZ_JBHSQO010000006.1"/>
</dbReference>
<protein>
    <submittedName>
        <fullName evidence="1">Uncharacterized protein</fullName>
    </submittedName>
</protein>
<evidence type="ECO:0000313" key="1">
    <source>
        <dbReference type="EMBL" id="MFC6089449.1"/>
    </source>
</evidence>
<sequence length="86" mass="8805">MPERVSIHLTGPGRGTVHVGEANVSDLVRGVAITAQAGHLPTVTLDLMAWPVAFDGEADVQLPADVVAMLVRLGWAPPGSVDLGGA</sequence>
<reference evidence="2" key="1">
    <citation type="journal article" date="2019" name="Int. J. Syst. Evol. Microbiol.">
        <title>The Global Catalogue of Microorganisms (GCM) 10K type strain sequencing project: providing services to taxonomists for standard genome sequencing and annotation.</title>
        <authorList>
            <consortium name="The Broad Institute Genomics Platform"/>
            <consortium name="The Broad Institute Genome Sequencing Center for Infectious Disease"/>
            <person name="Wu L."/>
            <person name="Ma J."/>
        </authorList>
    </citation>
    <scope>NUCLEOTIDE SEQUENCE [LARGE SCALE GENOMIC DNA]</scope>
    <source>
        <strain evidence="2">CGMCC 4.7246</strain>
    </source>
</reference>
<comment type="caution">
    <text evidence="1">The sequence shown here is derived from an EMBL/GenBank/DDBJ whole genome shotgun (WGS) entry which is preliminary data.</text>
</comment>
<organism evidence="1 2">
    <name type="scientific">Saccharothrix lopnurensis</name>
    <dbReference type="NCBI Taxonomy" id="1670621"/>
    <lineage>
        <taxon>Bacteria</taxon>
        <taxon>Bacillati</taxon>
        <taxon>Actinomycetota</taxon>
        <taxon>Actinomycetes</taxon>
        <taxon>Pseudonocardiales</taxon>
        <taxon>Pseudonocardiaceae</taxon>
        <taxon>Saccharothrix</taxon>
    </lineage>
</organism>
<gene>
    <name evidence="1" type="ORF">ACFP3R_09230</name>
</gene>
<keyword evidence="2" id="KW-1185">Reference proteome</keyword>
<name>A0ABW1P1X9_9PSEU</name>
<accession>A0ABW1P1X9</accession>
<dbReference type="Proteomes" id="UP001596220">
    <property type="component" value="Unassembled WGS sequence"/>
</dbReference>
<evidence type="ECO:0000313" key="2">
    <source>
        <dbReference type="Proteomes" id="UP001596220"/>
    </source>
</evidence>
<proteinExistence type="predicted"/>